<keyword evidence="9" id="KW-0762">Sugar transport</keyword>
<evidence type="ECO:0000313" key="9">
    <source>
        <dbReference type="EMBL" id="SHO66991.1"/>
    </source>
</evidence>
<evidence type="ECO:0000256" key="6">
    <source>
        <dbReference type="ARBA" id="ARBA00023136"/>
    </source>
</evidence>
<dbReference type="GO" id="GO:0055085">
    <property type="term" value="P:transmembrane transport"/>
    <property type="evidence" value="ECO:0007669"/>
    <property type="project" value="InterPro"/>
</dbReference>
<evidence type="ECO:0000256" key="4">
    <source>
        <dbReference type="ARBA" id="ARBA00022692"/>
    </source>
</evidence>
<feature type="transmembrane region" description="Helical" evidence="7">
    <location>
        <begin position="85"/>
        <end position="106"/>
    </location>
</feature>
<evidence type="ECO:0000256" key="3">
    <source>
        <dbReference type="ARBA" id="ARBA00022475"/>
    </source>
</evidence>
<keyword evidence="3" id="KW-1003">Cell membrane</keyword>
<dbReference type="EMBL" id="FRXO01000009">
    <property type="protein sequence ID" value="SHO66991.1"/>
    <property type="molecule type" value="Genomic_DNA"/>
</dbReference>
<dbReference type="SUPFAM" id="SSF161098">
    <property type="entry name" value="MetI-like"/>
    <property type="match status" value="1"/>
</dbReference>
<dbReference type="Gene3D" id="1.10.3720.10">
    <property type="entry name" value="MetI-like"/>
    <property type="match status" value="1"/>
</dbReference>
<comment type="similarity">
    <text evidence="7">Belongs to the binding-protein-dependent transport system permease family.</text>
</comment>
<dbReference type="CDD" id="cd06261">
    <property type="entry name" value="TM_PBP2"/>
    <property type="match status" value="1"/>
</dbReference>
<accession>A0A1M7ZQ53</accession>
<reference evidence="9 10" key="1">
    <citation type="submission" date="2016-12" db="EMBL/GenBank/DDBJ databases">
        <authorList>
            <person name="Song W.-J."/>
            <person name="Kurnit D.M."/>
        </authorList>
    </citation>
    <scope>NUCLEOTIDE SEQUENCE [LARGE SCALE GENOMIC DNA]</scope>
    <source>
        <strain evidence="9 10">DSM 19599</strain>
    </source>
</reference>
<dbReference type="InterPro" id="IPR035906">
    <property type="entry name" value="MetI-like_sf"/>
</dbReference>
<dbReference type="Proteomes" id="UP000186406">
    <property type="component" value="Unassembled WGS sequence"/>
</dbReference>
<feature type="domain" description="ABC transmembrane type-1" evidence="8">
    <location>
        <begin position="81"/>
        <end position="294"/>
    </location>
</feature>
<dbReference type="STRING" id="1123029.SAMN02745172_03653"/>
<dbReference type="AlphaFoldDB" id="A0A1M7ZQ53"/>
<dbReference type="GO" id="GO:0005886">
    <property type="term" value="C:plasma membrane"/>
    <property type="evidence" value="ECO:0007669"/>
    <property type="project" value="UniProtKB-SubCell"/>
</dbReference>
<dbReference type="Pfam" id="PF00528">
    <property type="entry name" value="BPD_transp_1"/>
    <property type="match status" value="1"/>
</dbReference>
<organism evidence="9 10">
    <name type="scientific">Pseudoxanthobacter soli DSM 19599</name>
    <dbReference type="NCBI Taxonomy" id="1123029"/>
    <lineage>
        <taxon>Bacteria</taxon>
        <taxon>Pseudomonadati</taxon>
        <taxon>Pseudomonadota</taxon>
        <taxon>Alphaproteobacteria</taxon>
        <taxon>Hyphomicrobiales</taxon>
        <taxon>Segnochrobactraceae</taxon>
        <taxon>Pseudoxanthobacter</taxon>
    </lineage>
</organism>
<protein>
    <submittedName>
        <fullName evidence="9">Multiple sugar transport system permease protein</fullName>
    </submittedName>
</protein>
<sequence length="305" mass="32960">MSRAPALARSETPRAAGRTAAHGLLLASPAIFFLSLLMIAPILVVFGLSFTDYSLGAVQVSFIGLRNYLQIASDDRALAAVGHTLGYVAITVPLAVLLGLFLALTIQGRRRLRHGYEVLFFLPATSTFVAMALVWQFLLHGRIGPINDWLVWIGLGRIDFLTDPATALPTLAVIGAWQMVGQTTILFLAGLSSVPPDIYDAASLDGMDAGWDRFLRITFPMLGPTTLFVVVTTTITAFQAFDAVAALTQGGPAGSTETLLYKIYLEAYQYTDMGYAASLSILFLAFIAALSLFQIFIAEKKVHYS</sequence>
<evidence type="ECO:0000259" key="8">
    <source>
        <dbReference type="PROSITE" id="PS50928"/>
    </source>
</evidence>
<evidence type="ECO:0000256" key="2">
    <source>
        <dbReference type="ARBA" id="ARBA00022448"/>
    </source>
</evidence>
<dbReference type="PANTHER" id="PTHR30193">
    <property type="entry name" value="ABC TRANSPORTER PERMEASE PROTEIN"/>
    <property type="match status" value="1"/>
</dbReference>
<comment type="subcellular location">
    <subcellularLocation>
        <location evidence="1 7">Cell membrane</location>
        <topology evidence="1 7">Multi-pass membrane protein</topology>
    </subcellularLocation>
</comment>
<name>A0A1M7ZQ53_9HYPH</name>
<keyword evidence="4 7" id="KW-0812">Transmembrane</keyword>
<dbReference type="InterPro" id="IPR051393">
    <property type="entry name" value="ABC_transporter_permease"/>
</dbReference>
<dbReference type="InterPro" id="IPR000515">
    <property type="entry name" value="MetI-like"/>
</dbReference>
<keyword evidence="5 7" id="KW-1133">Transmembrane helix</keyword>
<keyword evidence="2 7" id="KW-0813">Transport</keyword>
<dbReference type="PROSITE" id="PS50928">
    <property type="entry name" value="ABC_TM1"/>
    <property type="match status" value="1"/>
</dbReference>
<dbReference type="OrthoDB" id="7939379at2"/>
<gene>
    <name evidence="9" type="ORF">SAMN02745172_03653</name>
</gene>
<evidence type="ECO:0000256" key="1">
    <source>
        <dbReference type="ARBA" id="ARBA00004651"/>
    </source>
</evidence>
<feature type="transmembrane region" description="Helical" evidence="7">
    <location>
        <begin position="21"/>
        <end position="46"/>
    </location>
</feature>
<feature type="transmembrane region" description="Helical" evidence="7">
    <location>
        <begin position="118"/>
        <end position="138"/>
    </location>
</feature>
<proteinExistence type="inferred from homology"/>
<evidence type="ECO:0000313" key="10">
    <source>
        <dbReference type="Proteomes" id="UP000186406"/>
    </source>
</evidence>
<feature type="transmembrane region" description="Helical" evidence="7">
    <location>
        <begin position="275"/>
        <end position="297"/>
    </location>
</feature>
<dbReference type="RefSeq" id="WP_073631362.1">
    <property type="nucleotide sequence ID" value="NZ_FRXO01000009.1"/>
</dbReference>
<evidence type="ECO:0000256" key="7">
    <source>
        <dbReference type="RuleBase" id="RU363032"/>
    </source>
</evidence>
<keyword evidence="10" id="KW-1185">Reference proteome</keyword>
<evidence type="ECO:0000256" key="5">
    <source>
        <dbReference type="ARBA" id="ARBA00022989"/>
    </source>
</evidence>
<dbReference type="PANTHER" id="PTHR30193:SF37">
    <property type="entry name" value="INNER MEMBRANE ABC TRANSPORTER PERMEASE PROTEIN YCJO"/>
    <property type="match status" value="1"/>
</dbReference>
<keyword evidence="6 7" id="KW-0472">Membrane</keyword>